<comment type="caution">
    <text evidence="1">The sequence shown here is derived from an EMBL/GenBank/DDBJ whole genome shotgun (WGS) entry which is preliminary data.</text>
</comment>
<reference evidence="1" key="1">
    <citation type="journal article" date="2015" name="Nature">
        <title>Complex archaea that bridge the gap between prokaryotes and eukaryotes.</title>
        <authorList>
            <person name="Spang A."/>
            <person name="Saw J.H."/>
            <person name="Jorgensen S.L."/>
            <person name="Zaremba-Niedzwiedzka K."/>
            <person name="Martijn J."/>
            <person name="Lind A.E."/>
            <person name="van Eijk R."/>
            <person name="Schleper C."/>
            <person name="Guy L."/>
            <person name="Ettema T.J."/>
        </authorList>
    </citation>
    <scope>NUCLEOTIDE SEQUENCE</scope>
</reference>
<dbReference type="Pfam" id="PF14072">
    <property type="entry name" value="DndB"/>
    <property type="match status" value="1"/>
</dbReference>
<dbReference type="EMBL" id="LAZR01009984">
    <property type="protein sequence ID" value="KKM69474.1"/>
    <property type="molecule type" value="Genomic_DNA"/>
</dbReference>
<gene>
    <name evidence="1" type="ORF">LCGC14_1450450</name>
</gene>
<protein>
    <recommendedName>
        <fullName evidence="2">DGQHR domain-containing protein</fullName>
    </recommendedName>
</protein>
<sequence>MSIRSKALRFRQKGESVTLYTTVLTAGQILSHCKVDYVREDNPKGYQRPVAKARLKKVSTFLSREEGILPTSVLLCIREPERASFESEGESKGTGEWGDLTIPDNVTLWLVDGQHRLFGIQRAFTRDGVEWARDYLLPVTILEGVNHYEEMRHFHIINTEQKGVPTNVVDRHLVSMREVEGDSLLETMGERSYLRARATNIIDILRKTPESPWLERIYVTGQKRSATRLIGQHRMVVSLQTVLRNDFLRQLTDEVIARLLVNYWSALRALLPAAFSEPENYVIQTTPGLQALHLVFPQVVDLCRESKDFSTRRMHDILTTVRMSTGFWHKQRGHPLTKEKSLNAQRTLTQYLLDKLPRPVLPDV</sequence>
<name>A0A0F9JHY6_9ZZZZ</name>
<evidence type="ECO:0000313" key="1">
    <source>
        <dbReference type="EMBL" id="KKM69474.1"/>
    </source>
</evidence>
<dbReference type="AlphaFoldDB" id="A0A0F9JHY6"/>
<organism evidence="1">
    <name type="scientific">marine sediment metagenome</name>
    <dbReference type="NCBI Taxonomy" id="412755"/>
    <lineage>
        <taxon>unclassified sequences</taxon>
        <taxon>metagenomes</taxon>
        <taxon>ecological metagenomes</taxon>
    </lineage>
</organism>
<dbReference type="NCBIfam" id="TIGR03187">
    <property type="entry name" value="DGQHR"/>
    <property type="match status" value="1"/>
</dbReference>
<evidence type="ECO:0008006" key="2">
    <source>
        <dbReference type="Google" id="ProtNLM"/>
    </source>
</evidence>
<dbReference type="CDD" id="cd16413">
    <property type="entry name" value="DGQHR_domain"/>
    <property type="match status" value="1"/>
</dbReference>
<accession>A0A0F9JHY6</accession>
<dbReference type="InterPro" id="IPR017642">
    <property type="entry name" value="DNA_S_mod_DndB"/>
</dbReference>
<dbReference type="InterPro" id="IPR017601">
    <property type="entry name" value="DGQHR-contain_dom"/>
</dbReference>
<proteinExistence type="predicted"/>